<evidence type="ECO:0000313" key="2">
    <source>
        <dbReference type="Proteomes" id="UP000305654"/>
    </source>
</evidence>
<dbReference type="Gene3D" id="3.40.50.300">
    <property type="entry name" value="P-loop containing nucleotide triphosphate hydrolases"/>
    <property type="match status" value="1"/>
</dbReference>
<dbReference type="Gene3D" id="3.30.420.240">
    <property type="match status" value="1"/>
</dbReference>
<dbReference type="EMBL" id="VCDI01000006">
    <property type="protein sequence ID" value="TLU71596.1"/>
    <property type="molecule type" value="Genomic_DNA"/>
</dbReference>
<proteinExistence type="predicted"/>
<keyword evidence="2" id="KW-1185">Reference proteome</keyword>
<protein>
    <recommendedName>
        <fullName evidence="3">Terminase</fullName>
    </recommendedName>
</protein>
<dbReference type="InterPro" id="IPR027417">
    <property type="entry name" value="P-loop_NTPase"/>
</dbReference>
<organism evidence="1 2">
    <name type="scientific">Lichenicoccus roseus</name>
    <dbReference type="NCBI Taxonomy" id="2683649"/>
    <lineage>
        <taxon>Bacteria</taxon>
        <taxon>Pseudomonadati</taxon>
        <taxon>Pseudomonadota</taxon>
        <taxon>Alphaproteobacteria</taxon>
        <taxon>Acetobacterales</taxon>
        <taxon>Acetobacteraceae</taxon>
        <taxon>Lichenicoccus</taxon>
    </lineage>
</organism>
<name>A0A5R9J8B0_9PROT</name>
<dbReference type="Proteomes" id="UP000305654">
    <property type="component" value="Unassembled WGS sequence"/>
</dbReference>
<accession>A0A5R9J8B0</accession>
<evidence type="ECO:0000313" key="1">
    <source>
        <dbReference type="EMBL" id="TLU71596.1"/>
    </source>
</evidence>
<sequence length="487" mass="53059">MDGVFHEMFADPSWMAWRALCAAAFGLPMTPEMLEVYRTCTGRQDAPTTPVKELFLICGRRAGKSRILALIAVYFAIARDYAAYLGPGELAVIPVVASDTDQAKVIFRYILGMLDSVPGLSSAKSNETQDSVIVNGQVKIEIHAASYRGLRGSSYPLCVVDELAHLRTSDYSANPDREIVKAIRGGLLNIPGSMLWGGSTPYAEMGVLWDMHKRHYGQDNSRTLIWKSPSWAMNPTLDPSEIKEAYDQDPEGAASELGAEFRSGLAAFVSREVVEACVEPGCYERAPALSAGKRYMAFLDAAGGSGSDSMVVCVSHMEDGIPVIDAIRERKPQFRPSDVVAEFADLLHTYGVRSAQSDKWGGSWVIEAFAQHKITVTPSAKPKSDLYREALPMLNQGACALLDHPRTIAQLCSLERRTARGGRDSIDHPPGAGSHDDCANATVGALLMPASVRKPIVISDATLERIRTMPRRPASTPFRPRLGFNAR</sequence>
<dbReference type="OrthoDB" id="280696at2"/>
<gene>
    <name evidence="1" type="ORF">FE263_16350</name>
</gene>
<reference evidence="1 2" key="1">
    <citation type="submission" date="2019-05" db="EMBL/GenBank/DDBJ databases">
        <authorList>
            <person name="Pankratov T."/>
            <person name="Grouzdev D."/>
        </authorList>
    </citation>
    <scope>NUCLEOTIDE SEQUENCE [LARGE SCALE GENOMIC DNA]</scope>
    <source>
        <strain evidence="1 2">KEBCLARHB70R</strain>
    </source>
</reference>
<dbReference type="AlphaFoldDB" id="A0A5R9J8B0"/>
<comment type="caution">
    <text evidence="1">The sequence shown here is derived from an EMBL/GenBank/DDBJ whole genome shotgun (WGS) entry which is preliminary data.</text>
</comment>
<evidence type="ECO:0008006" key="3">
    <source>
        <dbReference type="Google" id="ProtNLM"/>
    </source>
</evidence>